<evidence type="ECO:0000259" key="1">
    <source>
        <dbReference type="PROSITE" id="PS51819"/>
    </source>
</evidence>
<dbReference type="Gene3D" id="3.10.180.10">
    <property type="entry name" value="2,3-Dihydroxybiphenyl 1,2-Dioxygenase, domain 1"/>
    <property type="match status" value="1"/>
</dbReference>
<feature type="domain" description="VOC" evidence="1">
    <location>
        <begin position="3"/>
        <end position="127"/>
    </location>
</feature>
<evidence type="ECO:0000313" key="3">
    <source>
        <dbReference type="Proteomes" id="UP000572051"/>
    </source>
</evidence>
<sequence>MTRLTFVNLPVRDIGATHAFWASLGFSFNPEFSDEQALCMIVSDAAFVMLLEESFFRSFLPEGAPSTAAAGSEVITAVTVGSRQEADTLAETAAAAGGRAIATMDESGMYSRTVADLDDHLWEFIHMDMGGANA</sequence>
<proteinExistence type="predicted"/>
<dbReference type="EMBL" id="JACCFS010000001">
    <property type="protein sequence ID" value="NYJ33859.1"/>
    <property type="molecule type" value="Genomic_DNA"/>
</dbReference>
<keyword evidence="3" id="KW-1185">Reference proteome</keyword>
<evidence type="ECO:0000313" key="2">
    <source>
        <dbReference type="EMBL" id="NYJ33859.1"/>
    </source>
</evidence>
<dbReference type="AlphaFoldDB" id="A0A7Z0J9Y6"/>
<organism evidence="2 3">
    <name type="scientific">Nocardiopsis aegyptia</name>
    <dbReference type="NCBI Taxonomy" id="220378"/>
    <lineage>
        <taxon>Bacteria</taxon>
        <taxon>Bacillati</taxon>
        <taxon>Actinomycetota</taxon>
        <taxon>Actinomycetes</taxon>
        <taxon>Streptosporangiales</taxon>
        <taxon>Nocardiopsidaceae</taxon>
        <taxon>Nocardiopsis</taxon>
    </lineage>
</organism>
<name>A0A7Z0J9Y6_9ACTN</name>
<dbReference type="InterPro" id="IPR053863">
    <property type="entry name" value="Glyoxy/Ble-like_N"/>
</dbReference>
<dbReference type="PROSITE" id="PS51819">
    <property type="entry name" value="VOC"/>
    <property type="match status" value="1"/>
</dbReference>
<dbReference type="SUPFAM" id="SSF54593">
    <property type="entry name" value="Glyoxalase/Bleomycin resistance protein/Dihydroxybiphenyl dioxygenase"/>
    <property type="match status" value="1"/>
</dbReference>
<dbReference type="RefSeq" id="WP_218897667.1">
    <property type="nucleotide sequence ID" value="NZ_JACCFS010000001.1"/>
</dbReference>
<protein>
    <recommendedName>
        <fullName evidence="1">VOC domain-containing protein</fullName>
    </recommendedName>
</protein>
<dbReference type="InterPro" id="IPR029068">
    <property type="entry name" value="Glyas_Bleomycin-R_OHBP_Dase"/>
</dbReference>
<dbReference type="InterPro" id="IPR037523">
    <property type="entry name" value="VOC_core"/>
</dbReference>
<dbReference type="PANTHER" id="PTHR36503">
    <property type="entry name" value="BLR2520 PROTEIN"/>
    <property type="match status" value="1"/>
</dbReference>
<gene>
    <name evidence="2" type="ORF">HNR10_001740</name>
</gene>
<dbReference type="PANTHER" id="PTHR36503:SF2">
    <property type="entry name" value="BLR2408 PROTEIN"/>
    <property type="match status" value="1"/>
</dbReference>
<comment type="caution">
    <text evidence="2">The sequence shown here is derived from an EMBL/GenBank/DDBJ whole genome shotgun (WGS) entry which is preliminary data.</text>
</comment>
<dbReference type="Pfam" id="PF22677">
    <property type="entry name" value="Ble-like_N"/>
    <property type="match status" value="1"/>
</dbReference>
<dbReference type="Proteomes" id="UP000572051">
    <property type="component" value="Unassembled WGS sequence"/>
</dbReference>
<accession>A0A7Z0J9Y6</accession>
<reference evidence="2 3" key="1">
    <citation type="submission" date="2020-07" db="EMBL/GenBank/DDBJ databases">
        <title>Sequencing the genomes of 1000 actinobacteria strains.</title>
        <authorList>
            <person name="Klenk H.-P."/>
        </authorList>
    </citation>
    <scope>NUCLEOTIDE SEQUENCE [LARGE SCALE GENOMIC DNA]</scope>
    <source>
        <strain evidence="2 3">DSM 44442</strain>
    </source>
</reference>